<evidence type="ECO:0000313" key="3">
    <source>
        <dbReference type="Proteomes" id="UP001161325"/>
    </source>
</evidence>
<dbReference type="Proteomes" id="UP001161325">
    <property type="component" value="Unassembled WGS sequence"/>
</dbReference>
<organism evidence="2 3">
    <name type="scientific">Roseisolibacter agri</name>
    <dbReference type="NCBI Taxonomy" id="2014610"/>
    <lineage>
        <taxon>Bacteria</taxon>
        <taxon>Pseudomonadati</taxon>
        <taxon>Gemmatimonadota</taxon>
        <taxon>Gemmatimonadia</taxon>
        <taxon>Gemmatimonadales</taxon>
        <taxon>Gemmatimonadaceae</taxon>
        <taxon>Roseisolibacter</taxon>
    </lineage>
</organism>
<evidence type="ECO:0000256" key="1">
    <source>
        <dbReference type="SAM" id="MobiDB-lite"/>
    </source>
</evidence>
<dbReference type="Gene3D" id="2.60.40.1080">
    <property type="match status" value="1"/>
</dbReference>
<comment type="caution">
    <text evidence="2">The sequence shown here is derived from an EMBL/GenBank/DDBJ whole genome shotgun (WGS) entry which is preliminary data.</text>
</comment>
<dbReference type="SUPFAM" id="SSF49373">
    <property type="entry name" value="Invasin/intimin cell-adhesion fragments"/>
    <property type="match status" value="1"/>
</dbReference>
<evidence type="ECO:0008006" key="4">
    <source>
        <dbReference type="Google" id="ProtNLM"/>
    </source>
</evidence>
<sequence>MRTLCAPLLAAGCASGEPPAAPREEPQAEPGGPGTPPLVVTVGARDISLRPRQSSRLEARVAATGASAAGTSLAVGYRSADPCIAAVSADGVVTAGHVGTTTVEAYALAAPLTARTAIEVRVAIPRGPAFGFGSVTAGDPPTLVDITQPIGGTITITVLAGVELAAPGTRIDVSLDGRPLGSVPLVASTDAMLSIPFTVNTAARDSVTGARLFADGTRIFRASLVPSVVTGTAECPPLAVGPGTATQLLQLRNP</sequence>
<reference evidence="2" key="1">
    <citation type="submission" date="2022-08" db="EMBL/GenBank/DDBJ databases">
        <title>Draft genome sequencing of Roseisolibacter agri AW1220.</title>
        <authorList>
            <person name="Tobiishi Y."/>
            <person name="Tonouchi A."/>
        </authorList>
    </citation>
    <scope>NUCLEOTIDE SEQUENCE</scope>
    <source>
        <strain evidence="2">AW1220</strain>
    </source>
</reference>
<gene>
    <name evidence="2" type="ORF">rosag_50810</name>
</gene>
<name>A0AA37QMH5_9BACT</name>
<dbReference type="RefSeq" id="WP_284352964.1">
    <property type="nucleotide sequence ID" value="NZ_BRXS01000012.1"/>
</dbReference>
<dbReference type="EMBL" id="BRXS01000012">
    <property type="protein sequence ID" value="GLC28568.1"/>
    <property type="molecule type" value="Genomic_DNA"/>
</dbReference>
<feature type="region of interest" description="Disordered" evidence="1">
    <location>
        <begin position="15"/>
        <end position="38"/>
    </location>
</feature>
<dbReference type="AlphaFoldDB" id="A0AA37QMH5"/>
<evidence type="ECO:0000313" key="2">
    <source>
        <dbReference type="EMBL" id="GLC28568.1"/>
    </source>
</evidence>
<proteinExistence type="predicted"/>
<accession>A0AA37QMH5</accession>
<protein>
    <recommendedName>
        <fullName evidence="4">Bacterial Ig-like domain (Group 2)</fullName>
    </recommendedName>
</protein>
<keyword evidence="3" id="KW-1185">Reference proteome</keyword>
<dbReference type="InterPro" id="IPR008964">
    <property type="entry name" value="Invasin/intimin_cell_adhesion"/>
</dbReference>